<accession>A0A0C2WGB3</accession>
<reference evidence="1 2" key="1">
    <citation type="submission" date="2014-04" db="EMBL/GenBank/DDBJ databases">
        <title>Evolutionary Origins and Diversification of the Mycorrhizal Mutualists.</title>
        <authorList>
            <consortium name="DOE Joint Genome Institute"/>
            <consortium name="Mycorrhizal Genomics Consortium"/>
            <person name="Kohler A."/>
            <person name="Kuo A."/>
            <person name="Nagy L.G."/>
            <person name="Floudas D."/>
            <person name="Copeland A."/>
            <person name="Barry K.W."/>
            <person name="Cichocki N."/>
            <person name="Veneault-Fourrey C."/>
            <person name="LaButti K."/>
            <person name="Lindquist E.A."/>
            <person name="Lipzen A."/>
            <person name="Lundell T."/>
            <person name="Morin E."/>
            <person name="Murat C."/>
            <person name="Riley R."/>
            <person name="Ohm R."/>
            <person name="Sun H."/>
            <person name="Tunlid A."/>
            <person name="Henrissat B."/>
            <person name="Grigoriev I.V."/>
            <person name="Hibbett D.S."/>
            <person name="Martin F."/>
        </authorList>
    </citation>
    <scope>NUCLEOTIDE SEQUENCE [LARGE SCALE GENOMIC DNA]</scope>
    <source>
        <strain evidence="1 2">Koide BX008</strain>
    </source>
</reference>
<name>A0A0C2WGB3_AMAMK</name>
<gene>
    <name evidence="1" type="ORF">M378DRAFT_182312</name>
</gene>
<sequence>MSRLYPTYFAQSELSTIPQNEQLYHEPMSSIRFPLNAQNTRDINPITIGTASGEQLIQAGNHTYIQLLLEKSTIEKELLIAQKAQSDAFRNTYNEIHAKSSQGIASATTHHTHVSPTIPNVCNNPFLHELSHNAKGLFQREAILPTIFKRAYTQPDVIRTAADYNRVRFWALEDFKANHVMLICDNEGKKNTLPKKFLFLEDESGAMVPLNRLTSMRGILKGLFDLLKASLPEILKETWCQYDAEFQDIIYRELRAHFPELALCNDNWKARSLLIEWYCNWYSPSSHHVKTEHMDHALSLASEVLVSDTAKGSAASTACKRAKTHSRKRVPVVLLPPIRNPLFDIIFISSIH</sequence>
<dbReference type="InParanoid" id="A0A0C2WGB3"/>
<evidence type="ECO:0000313" key="2">
    <source>
        <dbReference type="Proteomes" id="UP000054549"/>
    </source>
</evidence>
<dbReference type="AlphaFoldDB" id="A0A0C2WGB3"/>
<dbReference type="HOGENOM" id="CLU_787479_0_0_1"/>
<keyword evidence="2" id="KW-1185">Reference proteome</keyword>
<evidence type="ECO:0000313" key="1">
    <source>
        <dbReference type="EMBL" id="KIL55133.1"/>
    </source>
</evidence>
<protein>
    <submittedName>
        <fullName evidence="1">Uncharacterized protein</fullName>
    </submittedName>
</protein>
<dbReference type="EMBL" id="KN818563">
    <property type="protein sequence ID" value="KIL55133.1"/>
    <property type="molecule type" value="Genomic_DNA"/>
</dbReference>
<proteinExistence type="predicted"/>
<dbReference type="Proteomes" id="UP000054549">
    <property type="component" value="Unassembled WGS sequence"/>
</dbReference>
<dbReference type="OrthoDB" id="3235325at2759"/>
<dbReference type="STRING" id="946122.A0A0C2WGB3"/>
<organism evidence="1 2">
    <name type="scientific">Amanita muscaria (strain Koide BX008)</name>
    <dbReference type="NCBI Taxonomy" id="946122"/>
    <lineage>
        <taxon>Eukaryota</taxon>
        <taxon>Fungi</taxon>
        <taxon>Dikarya</taxon>
        <taxon>Basidiomycota</taxon>
        <taxon>Agaricomycotina</taxon>
        <taxon>Agaricomycetes</taxon>
        <taxon>Agaricomycetidae</taxon>
        <taxon>Agaricales</taxon>
        <taxon>Pluteineae</taxon>
        <taxon>Amanitaceae</taxon>
        <taxon>Amanita</taxon>
    </lineage>
</organism>